<feature type="domain" description="Histidine kinase" evidence="15">
    <location>
        <begin position="248"/>
        <end position="460"/>
    </location>
</feature>
<dbReference type="GO" id="GO:0000155">
    <property type="term" value="F:phosphorelay sensor kinase activity"/>
    <property type="evidence" value="ECO:0007669"/>
    <property type="project" value="InterPro"/>
</dbReference>
<dbReference type="CDD" id="cd00082">
    <property type="entry name" value="HisKA"/>
    <property type="match status" value="1"/>
</dbReference>
<dbReference type="EMBL" id="SXDP01000006">
    <property type="protein sequence ID" value="NEZ47253.1"/>
    <property type="molecule type" value="Genomic_DNA"/>
</dbReference>
<comment type="catalytic activity">
    <reaction evidence="1">
        <text>ATP + protein L-histidine = ADP + protein N-phospho-L-histidine.</text>
        <dbReference type="EC" id="2.7.13.3"/>
    </reaction>
</comment>
<dbReference type="Gene3D" id="3.30.565.10">
    <property type="entry name" value="Histidine kinase-like ATPase, C-terminal domain"/>
    <property type="match status" value="1"/>
</dbReference>
<comment type="subcellular location">
    <subcellularLocation>
        <location evidence="2">Cell membrane</location>
        <topology evidence="2">Multi-pass membrane protein</topology>
    </subcellularLocation>
</comment>
<reference evidence="16 17" key="1">
    <citation type="submission" date="2019-04" db="EMBL/GenBank/DDBJ databases">
        <title>Genome sequencing of Clostridium botulinum Groups I-IV and Clostridium butyricum.</title>
        <authorList>
            <person name="Brunt J."/>
            <person name="Van Vliet A.H.M."/>
            <person name="Stringer S.C."/>
            <person name="Carter A.T."/>
            <person name="Peck M.W."/>
        </authorList>
    </citation>
    <scope>NUCLEOTIDE SEQUENCE [LARGE SCALE GENOMIC DNA]</scope>
    <source>
        <strain evidence="16 17">IFR 18/094</strain>
    </source>
</reference>
<dbReference type="InterPro" id="IPR036097">
    <property type="entry name" value="HisK_dim/P_sf"/>
</dbReference>
<keyword evidence="7 14" id="KW-0812">Transmembrane</keyword>
<protein>
    <recommendedName>
        <fullName evidence="3">histidine kinase</fullName>
        <ecNumber evidence="3">2.7.13.3</ecNumber>
    </recommendedName>
</protein>
<dbReference type="PANTHER" id="PTHR45528">
    <property type="entry name" value="SENSOR HISTIDINE KINASE CPXA"/>
    <property type="match status" value="1"/>
</dbReference>
<dbReference type="InterPro" id="IPR005467">
    <property type="entry name" value="His_kinase_dom"/>
</dbReference>
<keyword evidence="6" id="KW-0808">Transferase</keyword>
<dbReference type="PANTHER" id="PTHR45528:SF1">
    <property type="entry name" value="SENSOR HISTIDINE KINASE CPXA"/>
    <property type="match status" value="1"/>
</dbReference>
<dbReference type="InterPro" id="IPR008358">
    <property type="entry name" value="Sig_transdc_His_kin/Pase_MprB"/>
</dbReference>
<dbReference type="InterPro" id="IPR050398">
    <property type="entry name" value="HssS/ArlS-like"/>
</dbReference>
<evidence type="ECO:0000256" key="3">
    <source>
        <dbReference type="ARBA" id="ARBA00012438"/>
    </source>
</evidence>
<evidence type="ECO:0000313" key="16">
    <source>
        <dbReference type="EMBL" id="NEZ47253.1"/>
    </source>
</evidence>
<keyword evidence="5" id="KW-0597">Phosphoprotein</keyword>
<dbReference type="InterPro" id="IPR036890">
    <property type="entry name" value="HATPase_C_sf"/>
</dbReference>
<dbReference type="RefSeq" id="WP_205598681.1">
    <property type="nucleotide sequence ID" value="NZ_SXDP01000006.1"/>
</dbReference>
<dbReference type="PROSITE" id="PS50109">
    <property type="entry name" value="HIS_KIN"/>
    <property type="match status" value="1"/>
</dbReference>
<keyword evidence="11 14" id="KW-1133">Transmembrane helix</keyword>
<keyword evidence="12" id="KW-0902">Two-component regulatory system</keyword>
<proteinExistence type="predicted"/>
<name>A0A6M0RAG6_9CLOT</name>
<keyword evidence="8" id="KW-0547">Nucleotide-binding</keyword>
<evidence type="ECO:0000256" key="4">
    <source>
        <dbReference type="ARBA" id="ARBA00022475"/>
    </source>
</evidence>
<comment type="caution">
    <text evidence="16">The sequence shown here is derived from an EMBL/GenBank/DDBJ whole genome shotgun (WGS) entry which is preliminary data.</text>
</comment>
<evidence type="ECO:0000259" key="15">
    <source>
        <dbReference type="PROSITE" id="PS50109"/>
    </source>
</evidence>
<evidence type="ECO:0000313" key="17">
    <source>
        <dbReference type="Proteomes" id="UP000473885"/>
    </source>
</evidence>
<gene>
    <name evidence="16" type="ORF">FDF74_08555</name>
</gene>
<dbReference type="Gene3D" id="6.10.340.10">
    <property type="match status" value="1"/>
</dbReference>
<dbReference type="SUPFAM" id="SSF47384">
    <property type="entry name" value="Homodimeric domain of signal transducing histidine kinase"/>
    <property type="match status" value="1"/>
</dbReference>
<evidence type="ECO:0000256" key="6">
    <source>
        <dbReference type="ARBA" id="ARBA00022679"/>
    </source>
</evidence>
<dbReference type="Pfam" id="PF00512">
    <property type="entry name" value="HisKA"/>
    <property type="match status" value="1"/>
</dbReference>
<dbReference type="SMART" id="SM00388">
    <property type="entry name" value="HisKA"/>
    <property type="match status" value="1"/>
</dbReference>
<dbReference type="InterPro" id="IPR003661">
    <property type="entry name" value="HisK_dim/P_dom"/>
</dbReference>
<organism evidence="16 17">
    <name type="scientific">Clostridium niameyense</name>
    <dbReference type="NCBI Taxonomy" id="1622073"/>
    <lineage>
        <taxon>Bacteria</taxon>
        <taxon>Bacillati</taxon>
        <taxon>Bacillota</taxon>
        <taxon>Clostridia</taxon>
        <taxon>Eubacteriales</taxon>
        <taxon>Clostridiaceae</taxon>
        <taxon>Clostridium</taxon>
    </lineage>
</organism>
<evidence type="ECO:0000256" key="7">
    <source>
        <dbReference type="ARBA" id="ARBA00022692"/>
    </source>
</evidence>
<dbReference type="Pfam" id="PF02518">
    <property type="entry name" value="HATPase_c"/>
    <property type="match status" value="1"/>
</dbReference>
<dbReference type="Proteomes" id="UP000473885">
    <property type="component" value="Unassembled WGS sequence"/>
</dbReference>
<keyword evidence="4" id="KW-1003">Cell membrane</keyword>
<accession>A0A6M0RAG6</accession>
<dbReference type="FunFam" id="3.30.565.10:FF:000013">
    <property type="entry name" value="Two-component sensor histidine kinase"/>
    <property type="match status" value="1"/>
</dbReference>
<sequence length="460" mass="53765">MKKKFKTHLVGELIAIFIISLILTTISISITFKSLNISAFNINKILFPKHYEKDYIIGRYKRFVGDNVEQIIKENTKEIKVPHKMDNILKEKIPYTFNGKTLVFIVNSKGQILSSNIDKDLYGIKSFKINEGLALKRYDKMLLNIKETKKISDDLYMIILNDSVIDGEITIIYIEIIIFMIIAAILAKGRLKYIIDIEKGVNKLYESDFQETIALKYNNELTSLAISLNDMATKIKKNKKNEEEFLLNISHDLRTPLTSILGFLNLLKNKKYEKSEEKEKYINIVEDQCLYLKTLIEEFFDFSKLKWKNVKLNKNNIKLQEFIRQISDGFYPQLKEYNIKLTMNFTKEPLYIQVDIDKFMRVIENLFSNAIKYSKEDTEIILNLYKHKQIILIEFWNIPKEDINKGELKYLFKRFYKKDSSRGSKGAGLGLAIALEIIKLHKGSIEAKIENKKLGIIIKL</sequence>
<evidence type="ECO:0000256" key="12">
    <source>
        <dbReference type="ARBA" id="ARBA00023012"/>
    </source>
</evidence>
<dbReference type="SUPFAM" id="SSF55874">
    <property type="entry name" value="ATPase domain of HSP90 chaperone/DNA topoisomerase II/histidine kinase"/>
    <property type="match status" value="1"/>
</dbReference>
<keyword evidence="17" id="KW-1185">Reference proteome</keyword>
<dbReference type="Gene3D" id="1.10.287.130">
    <property type="match status" value="1"/>
</dbReference>
<dbReference type="InterPro" id="IPR003594">
    <property type="entry name" value="HATPase_dom"/>
</dbReference>
<evidence type="ECO:0000256" key="9">
    <source>
        <dbReference type="ARBA" id="ARBA00022777"/>
    </source>
</evidence>
<evidence type="ECO:0000256" key="13">
    <source>
        <dbReference type="ARBA" id="ARBA00023136"/>
    </source>
</evidence>
<feature type="transmembrane region" description="Helical" evidence="14">
    <location>
        <begin position="12"/>
        <end position="32"/>
    </location>
</feature>
<keyword evidence="9 16" id="KW-0418">Kinase</keyword>
<keyword evidence="13 14" id="KW-0472">Membrane</keyword>
<dbReference type="GO" id="GO:0005524">
    <property type="term" value="F:ATP binding"/>
    <property type="evidence" value="ECO:0007669"/>
    <property type="project" value="UniProtKB-KW"/>
</dbReference>
<evidence type="ECO:0000256" key="11">
    <source>
        <dbReference type="ARBA" id="ARBA00022989"/>
    </source>
</evidence>
<dbReference type="GO" id="GO:0005886">
    <property type="term" value="C:plasma membrane"/>
    <property type="evidence" value="ECO:0007669"/>
    <property type="project" value="UniProtKB-SubCell"/>
</dbReference>
<dbReference type="AlphaFoldDB" id="A0A6M0RAG6"/>
<evidence type="ECO:0000256" key="8">
    <source>
        <dbReference type="ARBA" id="ARBA00022741"/>
    </source>
</evidence>
<dbReference type="SMART" id="SM00387">
    <property type="entry name" value="HATPase_c"/>
    <property type="match status" value="1"/>
</dbReference>
<keyword evidence="10" id="KW-0067">ATP-binding</keyword>
<dbReference type="EC" id="2.7.13.3" evidence="3"/>
<evidence type="ECO:0000256" key="1">
    <source>
        <dbReference type="ARBA" id="ARBA00000085"/>
    </source>
</evidence>
<evidence type="ECO:0000256" key="10">
    <source>
        <dbReference type="ARBA" id="ARBA00022840"/>
    </source>
</evidence>
<evidence type="ECO:0000256" key="5">
    <source>
        <dbReference type="ARBA" id="ARBA00022553"/>
    </source>
</evidence>
<evidence type="ECO:0000256" key="2">
    <source>
        <dbReference type="ARBA" id="ARBA00004651"/>
    </source>
</evidence>
<dbReference type="PRINTS" id="PR01780">
    <property type="entry name" value="LANTIREGPROT"/>
</dbReference>
<evidence type="ECO:0000256" key="14">
    <source>
        <dbReference type="SAM" id="Phobius"/>
    </source>
</evidence>
<dbReference type="CDD" id="cd00075">
    <property type="entry name" value="HATPase"/>
    <property type="match status" value="1"/>
</dbReference>
<feature type="transmembrane region" description="Helical" evidence="14">
    <location>
        <begin position="169"/>
        <end position="187"/>
    </location>
</feature>